<dbReference type="EMBL" id="LZZI01000045">
    <property type="protein sequence ID" value="OOM60868.1"/>
    <property type="molecule type" value="Genomic_DNA"/>
</dbReference>
<evidence type="ECO:0000256" key="1">
    <source>
        <dbReference type="SAM" id="Phobius"/>
    </source>
</evidence>
<dbReference type="AlphaFoldDB" id="A0A1S8S5Y5"/>
<dbReference type="Proteomes" id="UP000190973">
    <property type="component" value="Unassembled WGS sequence"/>
</dbReference>
<gene>
    <name evidence="2" type="ORF">CLBCK_26750</name>
</gene>
<evidence type="ECO:0000313" key="2">
    <source>
        <dbReference type="EMBL" id="OOM60868.1"/>
    </source>
</evidence>
<keyword evidence="1" id="KW-0812">Transmembrane</keyword>
<keyword evidence="1" id="KW-1133">Transmembrane helix</keyword>
<dbReference type="RefSeq" id="WP_241407602.1">
    <property type="nucleotide sequence ID" value="NZ_JABTAE010000001.1"/>
</dbReference>
<feature type="transmembrane region" description="Helical" evidence="1">
    <location>
        <begin position="25"/>
        <end position="51"/>
    </location>
</feature>
<protein>
    <recommendedName>
        <fullName evidence="4">RDD family protein</fullName>
    </recommendedName>
</protein>
<comment type="caution">
    <text evidence="2">The sequence shown here is derived from an EMBL/GenBank/DDBJ whole genome shotgun (WGS) entry which is preliminary data.</text>
</comment>
<evidence type="ECO:0008006" key="4">
    <source>
        <dbReference type="Google" id="ProtNLM"/>
    </source>
</evidence>
<accession>A0A1S8S5Y5</accession>
<sequence length="97" mass="10821">MHKSWEKVTSWVDRKPSNVSISKRLLAYVIDWCLGGIITGFPAVLIYSAVTKKGDMFSNLYVFASLGYSNGWAYLAGSLCFIAALIYSTMVRQLESI</sequence>
<name>A0A1S8S5Y5_CLOBE</name>
<evidence type="ECO:0000313" key="3">
    <source>
        <dbReference type="Proteomes" id="UP000190973"/>
    </source>
</evidence>
<organism evidence="2 3">
    <name type="scientific">Clostridium beijerinckii</name>
    <name type="common">Clostridium MP</name>
    <dbReference type="NCBI Taxonomy" id="1520"/>
    <lineage>
        <taxon>Bacteria</taxon>
        <taxon>Bacillati</taxon>
        <taxon>Bacillota</taxon>
        <taxon>Clostridia</taxon>
        <taxon>Eubacteriales</taxon>
        <taxon>Clostridiaceae</taxon>
        <taxon>Clostridium</taxon>
    </lineage>
</organism>
<proteinExistence type="predicted"/>
<feature type="transmembrane region" description="Helical" evidence="1">
    <location>
        <begin position="71"/>
        <end position="91"/>
    </location>
</feature>
<reference evidence="2 3" key="1">
    <citation type="submission" date="2016-05" db="EMBL/GenBank/DDBJ databases">
        <title>Microbial solvent formation.</title>
        <authorList>
            <person name="Poehlein A."/>
            <person name="Montoya Solano J.D."/>
            <person name="Flitsch S."/>
            <person name="Krabben P."/>
            <person name="Duerre P."/>
            <person name="Daniel R."/>
        </authorList>
    </citation>
    <scope>NUCLEOTIDE SEQUENCE [LARGE SCALE GENOMIC DNA]</scope>
    <source>
        <strain evidence="2 3">DSM 53</strain>
    </source>
</reference>
<keyword evidence="1" id="KW-0472">Membrane</keyword>